<evidence type="ECO:0000259" key="3">
    <source>
        <dbReference type="Pfam" id="PF00149"/>
    </source>
</evidence>
<dbReference type="Pfam" id="PF16656">
    <property type="entry name" value="Pur_ac_phosph_N"/>
    <property type="match status" value="1"/>
</dbReference>
<evidence type="ECO:0000256" key="1">
    <source>
        <dbReference type="ARBA" id="ARBA00022729"/>
    </source>
</evidence>
<dbReference type="RefSeq" id="WP_106212845.1">
    <property type="nucleotide sequence ID" value="NZ_PVTL01000005.1"/>
</dbReference>
<proteinExistence type="predicted"/>
<evidence type="ECO:0000256" key="2">
    <source>
        <dbReference type="SAM" id="SignalP"/>
    </source>
</evidence>
<dbReference type="SUPFAM" id="SSF56300">
    <property type="entry name" value="Metallo-dependent phosphatases"/>
    <property type="match status" value="1"/>
</dbReference>
<evidence type="ECO:0000313" key="5">
    <source>
        <dbReference type="EMBL" id="PRY68128.1"/>
    </source>
</evidence>
<feature type="domain" description="Calcineurin-like phosphoesterase" evidence="3">
    <location>
        <begin position="149"/>
        <end position="344"/>
    </location>
</feature>
<dbReference type="AlphaFoldDB" id="A0A2T0VD81"/>
<dbReference type="InterPro" id="IPR008963">
    <property type="entry name" value="Purple_acid_Pase-like_N"/>
</dbReference>
<dbReference type="Gene3D" id="2.60.40.380">
    <property type="entry name" value="Purple acid phosphatase-like, N-terminal"/>
    <property type="match status" value="1"/>
</dbReference>
<feature type="chain" id="PRO_5015523226" evidence="2">
    <location>
        <begin position="44"/>
        <end position="610"/>
    </location>
</feature>
<accession>A0A2T0VD81</accession>
<dbReference type="PANTHER" id="PTHR45867:SF3">
    <property type="entry name" value="ACID PHOSPHATASE TYPE 7"/>
    <property type="match status" value="1"/>
</dbReference>
<dbReference type="GO" id="GO:0003993">
    <property type="term" value="F:acid phosphatase activity"/>
    <property type="evidence" value="ECO:0007669"/>
    <property type="project" value="InterPro"/>
</dbReference>
<feature type="signal peptide" evidence="2">
    <location>
        <begin position="1"/>
        <end position="43"/>
    </location>
</feature>
<dbReference type="Gene3D" id="3.60.21.10">
    <property type="match status" value="1"/>
</dbReference>
<evidence type="ECO:0000259" key="4">
    <source>
        <dbReference type="Pfam" id="PF16656"/>
    </source>
</evidence>
<feature type="domain" description="Purple acid phosphatase N-terminal" evidence="4">
    <location>
        <begin position="51"/>
        <end position="141"/>
    </location>
</feature>
<dbReference type="InterPro" id="IPR015914">
    <property type="entry name" value="PAPs_N"/>
</dbReference>
<reference evidence="5 6" key="1">
    <citation type="submission" date="2018-03" db="EMBL/GenBank/DDBJ databases">
        <title>Genomic Encyclopedia of Type Strains, Phase III (KMG-III): the genomes of soil and plant-associated and newly described type strains.</title>
        <authorList>
            <person name="Whitman W."/>
        </authorList>
    </citation>
    <scope>NUCLEOTIDE SEQUENCE [LARGE SCALE GENOMIC DNA]</scope>
    <source>
        <strain evidence="5 6">CGMCC 1.12484</strain>
    </source>
</reference>
<dbReference type="InterPro" id="IPR004843">
    <property type="entry name" value="Calcineurin-like_PHP"/>
</dbReference>
<dbReference type="PANTHER" id="PTHR45867">
    <property type="entry name" value="PURPLE ACID PHOSPHATASE"/>
    <property type="match status" value="1"/>
</dbReference>
<dbReference type="Pfam" id="PF00149">
    <property type="entry name" value="Metallophos"/>
    <property type="match status" value="1"/>
</dbReference>
<evidence type="ECO:0000313" key="6">
    <source>
        <dbReference type="Proteomes" id="UP000237983"/>
    </source>
</evidence>
<dbReference type="SUPFAM" id="SSF49363">
    <property type="entry name" value="Purple acid phosphatase, N-terminal domain"/>
    <property type="match status" value="1"/>
</dbReference>
<dbReference type="GO" id="GO:0046872">
    <property type="term" value="F:metal ion binding"/>
    <property type="evidence" value="ECO:0007669"/>
    <property type="project" value="InterPro"/>
</dbReference>
<keyword evidence="6" id="KW-1185">Reference proteome</keyword>
<dbReference type="Proteomes" id="UP000237983">
    <property type="component" value="Unassembled WGS sequence"/>
</dbReference>
<gene>
    <name evidence="5" type="ORF">B0I08_105293</name>
</gene>
<dbReference type="InterPro" id="IPR029052">
    <property type="entry name" value="Metallo-depent_PP-like"/>
</dbReference>
<comment type="caution">
    <text evidence="5">The sequence shown here is derived from an EMBL/GenBank/DDBJ whole genome shotgun (WGS) entry which is preliminary data.</text>
</comment>
<organism evidence="5 6">
    <name type="scientific">Glaciihabitans tibetensis</name>
    <dbReference type="NCBI Taxonomy" id="1266600"/>
    <lineage>
        <taxon>Bacteria</taxon>
        <taxon>Bacillati</taxon>
        <taxon>Actinomycetota</taxon>
        <taxon>Actinomycetes</taxon>
        <taxon>Micrococcales</taxon>
        <taxon>Microbacteriaceae</taxon>
        <taxon>Glaciihabitans</taxon>
    </lineage>
</organism>
<dbReference type="OrthoDB" id="9804511at2"/>
<sequence>MSIHTPRAAKPVHRRTATSLAAAAVCLAVTFGGGTLAASSAFAATPSQTDIVLGVGANETQRNLAWYSATDTAQVAQFALASKVVDGAFPALAVSVSATGGATTSGEFNRFATLSELKENTEYVYRVGREGDWSATYSFRTQDFEGDFNFLFFGDPQIGSSGNVPSDSAGWVDTLNVATATYPDTELLFSAGDQVETASNEGQYEAFLQPDQLREIPFVATNGNHDVGSKAYQQHFNTPNLDTTVGTGSVTASGGDYWFIHKGVLFMDINSNSRDNAAHIAWMNKVVAEHGDEAKWKVLAFHHSIYSSGPHATDTDVIDRRNVLPTAISDLGIDLVLQGHDHSYARSYLIHNGEKANAAEEAGADSVVAGPGGVLYVTANSASGSKYYSLQNKNFWWLSAENQEKVRNYSAIDVSDEAITIKTLRSQANGDDKPVNSIVDQVTLTREVEPDTDAQQLQVTVPETAPGEFVWNIDGTNGLVDLGTAVDAGDHYSAVGSINPIRVTDTRSSGPEWSISAQVGDFTSGEKSFSGRYLGWTPSVVQSGGDAVAGERVASGFLGGDGLSVSSTLGHAKGGHALGTAKLDAGLELDIPVDVTDGTYKATLTLTALS</sequence>
<name>A0A2T0VD81_9MICO</name>
<dbReference type="EMBL" id="PVTL01000005">
    <property type="protein sequence ID" value="PRY68128.1"/>
    <property type="molecule type" value="Genomic_DNA"/>
</dbReference>
<keyword evidence="1 2" id="KW-0732">Signal</keyword>
<protein>
    <submittedName>
        <fullName evidence="5">Purple acid phosphatase-like protein</fullName>
    </submittedName>
</protein>